<evidence type="ECO:0000313" key="8">
    <source>
        <dbReference type="EMBL" id="MPN57285.1"/>
    </source>
</evidence>
<gene>
    <name evidence="8" type="ORF">SDC9_204979</name>
</gene>
<evidence type="ECO:0000256" key="3">
    <source>
        <dbReference type="ARBA" id="ARBA00023002"/>
    </source>
</evidence>
<dbReference type="PANTHER" id="PTHR39479:SF2">
    <property type="entry name" value="2-OXOADIPATE DIOXYGENASE_DECARBOXYLASE"/>
    <property type="match status" value="1"/>
</dbReference>
<accession>A0A645J0R6</accession>
<evidence type="ECO:0000256" key="2">
    <source>
        <dbReference type="ARBA" id="ARBA00022964"/>
    </source>
</evidence>
<dbReference type="AlphaFoldDB" id="A0A645J0R6"/>
<keyword evidence="3" id="KW-0560">Oxidoreductase</keyword>
<dbReference type="InterPro" id="IPR009770">
    <property type="entry name" value="HGLS"/>
</dbReference>
<evidence type="ECO:0000256" key="7">
    <source>
        <dbReference type="ARBA" id="ARBA00035045"/>
    </source>
</evidence>
<protein>
    <recommendedName>
        <fullName evidence="6">2-oxoadipate dioxygenase/decarboxylase</fullName>
        <ecNumber evidence="6">1.13.11.93</ecNumber>
    </recommendedName>
    <alternativeName>
        <fullName evidence="7">2-hydroxyglutarate synthase</fullName>
    </alternativeName>
</protein>
<reference evidence="8" key="1">
    <citation type="submission" date="2019-08" db="EMBL/GenBank/DDBJ databases">
        <authorList>
            <person name="Kucharzyk K."/>
            <person name="Murdoch R.W."/>
            <person name="Higgins S."/>
            <person name="Loffler F."/>
        </authorList>
    </citation>
    <scope>NUCLEOTIDE SEQUENCE</scope>
</reference>
<comment type="cofactor">
    <cofactor evidence="1">
        <name>Fe(2+)</name>
        <dbReference type="ChEBI" id="CHEBI:29033"/>
    </cofactor>
</comment>
<proteinExistence type="inferred from homology"/>
<evidence type="ECO:0000256" key="4">
    <source>
        <dbReference type="ARBA" id="ARBA00023004"/>
    </source>
</evidence>
<organism evidence="8">
    <name type="scientific">bioreactor metagenome</name>
    <dbReference type="NCBI Taxonomy" id="1076179"/>
    <lineage>
        <taxon>unclassified sequences</taxon>
        <taxon>metagenomes</taxon>
        <taxon>ecological metagenomes</taxon>
    </lineage>
</organism>
<dbReference type="EMBL" id="VSSQ01128632">
    <property type="protein sequence ID" value="MPN57285.1"/>
    <property type="molecule type" value="Genomic_DNA"/>
</dbReference>
<comment type="caution">
    <text evidence="8">The sequence shown here is derived from an EMBL/GenBank/DDBJ whole genome shotgun (WGS) entry which is preliminary data.</text>
</comment>
<dbReference type="PANTHER" id="PTHR39479">
    <property type="match status" value="1"/>
</dbReference>
<dbReference type="EC" id="1.13.11.93" evidence="6"/>
<keyword evidence="2" id="KW-0223">Dioxygenase</keyword>
<sequence>MPQDAAEADLEALIGKGLVQAEPITYEDFLPVSAAGIFQSNLGGEEQKQYQAHAAQQVFENALGASVHDEIALYEASEQQSRAQVLGMLAGAAA</sequence>
<dbReference type="Pfam" id="PF07063">
    <property type="entry name" value="HGLS"/>
    <property type="match status" value="1"/>
</dbReference>
<name>A0A645J0R6_9ZZZZ</name>
<evidence type="ECO:0000256" key="5">
    <source>
        <dbReference type="ARBA" id="ARBA00035013"/>
    </source>
</evidence>
<comment type="similarity">
    <text evidence="5">Belongs to the 2-oxoadipate dioxygenase/decarboxylase family.</text>
</comment>
<dbReference type="Gene3D" id="3.10.180.80">
    <property type="entry name" value="Uncharacterised protein PF07063, DUF1338"/>
    <property type="match status" value="1"/>
</dbReference>
<evidence type="ECO:0000256" key="1">
    <source>
        <dbReference type="ARBA" id="ARBA00001954"/>
    </source>
</evidence>
<dbReference type="GO" id="GO:0051213">
    <property type="term" value="F:dioxygenase activity"/>
    <property type="evidence" value="ECO:0007669"/>
    <property type="project" value="UniProtKB-KW"/>
</dbReference>
<keyword evidence="4" id="KW-0408">Iron</keyword>
<evidence type="ECO:0000256" key="6">
    <source>
        <dbReference type="ARBA" id="ARBA00035023"/>
    </source>
</evidence>